<feature type="region of interest" description="Disordered" evidence="1">
    <location>
        <begin position="532"/>
        <end position="557"/>
    </location>
</feature>
<dbReference type="GO" id="GO:0006629">
    <property type="term" value="P:lipid metabolic process"/>
    <property type="evidence" value="ECO:0007669"/>
    <property type="project" value="InterPro"/>
</dbReference>
<dbReference type="Gene3D" id="3.40.50.1820">
    <property type="entry name" value="alpha/beta hydrolase"/>
    <property type="match status" value="1"/>
</dbReference>
<accession>A0A836EH99</accession>
<dbReference type="CDD" id="cd10442">
    <property type="entry name" value="GIY-YIG_PLEs"/>
    <property type="match status" value="1"/>
</dbReference>
<feature type="signal peptide" evidence="2">
    <location>
        <begin position="1"/>
        <end position="21"/>
    </location>
</feature>
<evidence type="ECO:0000256" key="1">
    <source>
        <dbReference type="SAM" id="MobiDB-lite"/>
    </source>
</evidence>
<dbReference type="InterPro" id="IPR006693">
    <property type="entry name" value="AB_hydrolase_lipase"/>
</dbReference>
<feature type="domain" description="Partial AB-hydrolase lipase" evidence="3">
    <location>
        <begin position="69"/>
        <end position="127"/>
    </location>
</feature>
<dbReference type="Pfam" id="PF04083">
    <property type="entry name" value="Abhydro_lipase"/>
    <property type="match status" value="1"/>
</dbReference>
<dbReference type="SUPFAM" id="SSF53474">
    <property type="entry name" value="alpha/beta-Hydrolases"/>
    <property type="match status" value="1"/>
</dbReference>
<keyword evidence="2" id="KW-0732">Signal</keyword>
<feature type="non-terminal residue" evidence="4">
    <location>
        <position position="1"/>
    </location>
</feature>
<evidence type="ECO:0000256" key="2">
    <source>
        <dbReference type="SAM" id="SignalP"/>
    </source>
</evidence>
<keyword evidence="5" id="KW-1185">Reference proteome</keyword>
<dbReference type="FunFam" id="3.40.50.1820:FF:000179">
    <property type="entry name" value="Lipase"/>
    <property type="match status" value="1"/>
</dbReference>
<dbReference type="AlphaFoldDB" id="A0A836EH99"/>
<evidence type="ECO:0000259" key="3">
    <source>
        <dbReference type="Pfam" id="PF04083"/>
    </source>
</evidence>
<organism evidence="4 5">
    <name type="scientific">Acromyrmex insinuator</name>
    <dbReference type="NCBI Taxonomy" id="230686"/>
    <lineage>
        <taxon>Eukaryota</taxon>
        <taxon>Metazoa</taxon>
        <taxon>Ecdysozoa</taxon>
        <taxon>Arthropoda</taxon>
        <taxon>Hexapoda</taxon>
        <taxon>Insecta</taxon>
        <taxon>Pterygota</taxon>
        <taxon>Neoptera</taxon>
        <taxon>Endopterygota</taxon>
        <taxon>Hymenoptera</taxon>
        <taxon>Apocrita</taxon>
        <taxon>Aculeata</taxon>
        <taxon>Formicoidea</taxon>
        <taxon>Formicidae</taxon>
        <taxon>Myrmicinae</taxon>
        <taxon>Acromyrmex</taxon>
    </lineage>
</organism>
<feature type="non-terminal residue" evidence="4">
    <location>
        <position position="557"/>
    </location>
</feature>
<dbReference type="EMBL" id="JAANHZ010000796">
    <property type="protein sequence ID" value="KAG5306884.1"/>
    <property type="molecule type" value="Genomic_DNA"/>
</dbReference>
<dbReference type="InterPro" id="IPR035901">
    <property type="entry name" value="GIY-YIG_endonuc_sf"/>
</dbReference>
<dbReference type="Proteomes" id="UP000667349">
    <property type="component" value="Unassembled WGS sequence"/>
</dbReference>
<name>A0A836EH99_9HYME</name>
<protein>
    <submittedName>
        <fullName evidence="4">LIPK Lipase</fullName>
    </submittedName>
</protein>
<dbReference type="PANTHER" id="PTHR11005">
    <property type="entry name" value="LYSOSOMAL ACID LIPASE-RELATED"/>
    <property type="match status" value="1"/>
</dbReference>
<comment type="caution">
    <text evidence="4">The sequence shown here is derived from an EMBL/GenBank/DDBJ whole genome shotgun (WGS) entry which is preliminary data.</text>
</comment>
<feature type="chain" id="PRO_5032482616" evidence="2">
    <location>
        <begin position="22"/>
        <end position="557"/>
    </location>
</feature>
<dbReference type="Gene3D" id="3.40.1440.10">
    <property type="entry name" value="GIY-YIG endonuclease"/>
    <property type="match status" value="1"/>
</dbReference>
<sequence length="557" mass="64192">TMTSNIKFILFAFIIITFSEGKSQSWQNFLLQNDFISFLFPKEPGLVRVRRMDRTRRIDNAKILDFIGLVKRHGYPAEEHNVTTEDGYNLIIHRIPGSPLLDNNKGKKEIVFIQHGILASSDSWILRGPGKDLAFLLADQGYDVWLGNMRGNSYCRSHVNMTTYDPKFWQFSFHEIGTKDLPAMFNYIFNYTDQKDLYYIGHSMGTTSLFSLLSTKPEYNIKIKMAICLAPVAFWMEVTPTFNRILNSFPIVKEVLREREIYDILPQSLTTVTIARLLCNDNAMTQFICITILFFIVGRDPTQLNTTALPDLLSYFPAGTSVQTLGHYYQNAHMNDFRSYDYGTAENYKRYKQKTPPSYDLKKIIAPMILFYAANDMVAAKQDRIGRILNKHNVRTVYKPPKKIGQILRNPKDPRPPLSSAGVYRIPCSCGQVYIGETGRMVNLRIKEHQRDVRLKHVTQSALSEHNVETGHQILFDQATTITNTTSYFPRKYREAIEIQKHPNNLNRDNGYNISKIWKTILPTSKDRPRFPHLFFPHPSNPPPPSTTKKLPSRQVA</sequence>
<gene>
    <name evidence="4" type="primary">Lipk</name>
    <name evidence="4" type="ORF">G6Z75_0000368</name>
</gene>
<reference evidence="4" key="1">
    <citation type="submission" date="2020-02" db="EMBL/GenBank/DDBJ databases">
        <title>Relaxed selection underlies rapid genomic changes in the transitions from sociality to social parasitism in ants.</title>
        <authorList>
            <person name="Bi X."/>
        </authorList>
    </citation>
    <scope>NUCLEOTIDE SEQUENCE</scope>
    <source>
        <strain evidence="4">BGI-DK2013a</strain>
        <tissue evidence="4">Whole body</tissue>
    </source>
</reference>
<dbReference type="InterPro" id="IPR029058">
    <property type="entry name" value="AB_hydrolase_fold"/>
</dbReference>
<evidence type="ECO:0000313" key="5">
    <source>
        <dbReference type="Proteomes" id="UP000667349"/>
    </source>
</evidence>
<proteinExistence type="predicted"/>
<evidence type="ECO:0000313" key="4">
    <source>
        <dbReference type="EMBL" id="KAG5306884.1"/>
    </source>
</evidence>